<organism evidence="1 2">
    <name type="scientific">Pricia antarctica</name>
    <dbReference type="NCBI Taxonomy" id="641691"/>
    <lineage>
        <taxon>Bacteria</taxon>
        <taxon>Pseudomonadati</taxon>
        <taxon>Bacteroidota</taxon>
        <taxon>Flavobacteriia</taxon>
        <taxon>Flavobacteriales</taxon>
        <taxon>Flavobacteriaceae</taxon>
        <taxon>Pricia</taxon>
    </lineage>
</organism>
<dbReference type="AlphaFoldDB" id="A0A1G7HQV1"/>
<keyword evidence="2" id="KW-1185">Reference proteome</keyword>
<dbReference type="Gene3D" id="1.20.1290.10">
    <property type="entry name" value="AhpD-like"/>
    <property type="match status" value="1"/>
</dbReference>
<accession>A0A1G7HQV1</accession>
<name>A0A1G7HQV1_9FLAO</name>
<protein>
    <submittedName>
        <fullName evidence="1">Uncharacterized protein</fullName>
    </submittedName>
</protein>
<reference evidence="1 2" key="1">
    <citation type="submission" date="2016-10" db="EMBL/GenBank/DDBJ databases">
        <authorList>
            <person name="de Groot N.N."/>
        </authorList>
    </citation>
    <scope>NUCLEOTIDE SEQUENCE [LARGE SCALE GENOMIC DNA]</scope>
    <source>
        <strain evidence="1 2">DSM 23421</strain>
    </source>
</reference>
<dbReference type="RefSeq" id="WP_175455362.1">
    <property type="nucleotide sequence ID" value="NZ_FNAO01000010.1"/>
</dbReference>
<evidence type="ECO:0000313" key="1">
    <source>
        <dbReference type="EMBL" id="SDF02800.1"/>
    </source>
</evidence>
<gene>
    <name evidence="1" type="ORF">SAMN05421636_11015</name>
</gene>
<sequence>MFNTMAFHVHDSLSERYPGEVTEAIGVAMMMGGGASVTYGCEALEALNQFLALEKNK</sequence>
<dbReference type="Proteomes" id="UP000199109">
    <property type="component" value="Unassembled WGS sequence"/>
</dbReference>
<proteinExistence type="predicted"/>
<dbReference type="EMBL" id="FNAO01000010">
    <property type="protein sequence ID" value="SDF02800.1"/>
    <property type="molecule type" value="Genomic_DNA"/>
</dbReference>
<dbReference type="InterPro" id="IPR029032">
    <property type="entry name" value="AhpD-like"/>
</dbReference>
<evidence type="ECO:0000313" key="2">
    <source>
        <dbReference type="Proteomes" id="UP000199109"/>
    </source>
</evidence>
<dbReference type="STRING" id="641691.SAMN05421636_11015"/>